<dbReference type="Proteomes" id="UP000499080">
    <property type="component" value="Unassembled WGS sequence"/>
</dbReference>
<comment type="caution">
    <text evidence="1">The sequence shown here is derived from an EMBL/GenBank/DDBJ whole genome shotgun (WGS) entry which is preliminary data.</text>
</comment>
<keyword evidence="2" id="KW-1185">Reference proteome</keyword>
<reference evidence="1 2" key="1">
    <citation type="journal article" date="2019" name="Sci. Rep.">
        <title>Orb-weaving spider Araneus ventricosus genome elucidates the spidroin gene catalogue.</title>
        <authorList>
            <person name="Kono N."/>
            <person name="Nakamura H."/>
            <person name="Ohtoshi R."/>
            <person name="Moran D.A.P."/>
            <person name="Shinohara A."/>
            <person name="Yoshida Y."/>
            <person name="Fujiwara M."/>
            <person name="Mori M."/>
            <person name="Tomita M."/>
            <person name="Arakawa K."/>
        </authorList>
    </citation>
    <scope>NUCLEOTIDE SEQUENCE [LARGE SCALE GENOMIC DNA]</scope>
</reference>
<name>A0A4Y2TUC8_ARAVE</name>
<organism evidence="1 2">
    <name type="scientific">Araneus ventricosus</name>
    <name type="common">Orbweaver spider</name>
    <name type="synonym">Epeira ventricosa</name>
    <dbReference type="NCBI Taxonomy" id="182803"/>
    <lineage>
        <taxon>Eukaryota</taxon>
        <taxon>Metazoa</taxon>
        <taxon>Ecdysozoa</taxon>
        <taxon>Arthropoda</taxon>
        <taxon>Chelicerata</taxon>
        <taxon>Arachnida</taxon>
        <taxon>Araneae</taxon>
        <taxon>Araneomorphae</taxon>
        <taxon>Entelegynae</taxon>
        <taxon>Araneoidea</taxon>
        <taxon>Araneidae</taxon>
        <taxon>Araneus</taxon>
    </lineage>
</organism>
<dbReference type="EMBL" id="BGPR01031232">
    <property type="protein sequence ID" value="GBO04178.1"/>
    <property type="molecule type" value="Genomic_DNA"/>
</dbReference>
<proteinExistence type="predicted"/>
<evidence type="ECO:0000313" key="1">
    <source>
        <dbReference type="EMBL" id="GBO04178.1"/>
    </source>
</evidence>
<accession>A0A4Y2TUC8</accession>
<evidence type="ECO:0000313" key="2">
    <source>
        <dbReference type="Proteomes" id="UP000499080"/>
    </source>
</evidence>
<sequence>MSVNDLSGHLSEILTQYMGVDLWCRPRHRLREGRHQSVVSRILHQHTNERAFGFDVHIHCRSIVEWVSNLNPSCFSITQVETALKRRTLERRESNNEMVLNYPKANSKEFLLSTPLFSSQLECENSKQREEGQWNSYKRLTLIFFPGKIYYDFRLT</sequence>
<gene>
    <name evidence="1" type="ORF">AVEN_167414_1</name>
</gene>
<dbReference type="AlphaFoldDB" id="A0A4Y2TUC8"/>
<protein>
    <submittedName>
        <fullName evidence="1">Uncharacterized protein</fullName>
    </submittedName>
</protein>